<dbReference type="PANTHER" id="PTHR12101">
    <property type="entry name" value="POPEYE DOMAIN CONTAINING PROTEIN"/>
    <property type="match status" value="1"/>
</dbReference>
<evidence type="ECO:0000256" key="3">
    <source>
        <dbReference type="ARBA" id="ARBA00004435"/>
    </source>
</evidence>
<feature type="transmembrane region" description="Helical" evidence="14">
    <location>
        <begin position="6"/>
        <end position="22"/>
    </location>
</feature>
<keyword evidence="7" id="KW-1003">Cell membrane</keyword>
<keyword evidence="9" id="KW-0130">Cell adhesion</keyword>
<feature type="domain" description="Cyclic nucleotide-binding" evidence="15">
    <location>
        <begin position="94"/>
        <end position="190"/>
    </location>
</feature>
<gene>
    <name evidence="16" type="ORF">ACFQ14_14025</name>
</gene>
<dbReference type="InterPro" id="IPR018490">
    <property type="entry name" value="cNMP-bd_dom_sf"/>
</dbReference>
<evidence type="ECO:0000256" key="9">
    <source>
        <dbReference type="ARBA" id="ARBA00022889"/>
    </source>
</evidence>
<evidence type="ECO:0000256" key="2">
    <source>
        <dbReference type="ARBA" id="ARBA00004141"/>
    </source>
</evidence>
<comment type="subcellular location">
    <subcellularLocation>
        <location evidence="3">Cell junction</location>
        <location evidence="3">Tight junction</location>
    </subcellularLocation>
    <subcellularLocation>
        <location evidence="1">Lateral cell membrane</location>
    </subcellularLocation>
    <subcellularLocation>
        <location evidence="2">Membrane</location>
        <topology evidence="2">Multi-pass membrane protein</topology>
    </subcellularLocation>
</comment>
<comment type="caution">
    <text evidence="16">The sequence shown here is derived from an EMBL/GenBank/DDBJ whole genome shotgun (WGS) entry which is preliminary data.</text>
</comment>
<dbReference type="CDD" id="cd00038">
    <property type="entry name" value="CAP_ED"/>
    <property type="match status" value="1"/>
</dbReference>
<evidence type="ECO:0000259" key="15">
    <source>
        <dbReference type="PROSITE" id="PS50042"/>
    </source>
</evidence>
<dbReference type="InterPro" id="IPR014710">
    <property type="entry name" value="RmlC-like_jellyroll"/>
</dbReference>
<keyword evidence="10" id="KW-0965">Cell junction</keyword>
<keyword evidence="6" id="KW-0217">Developmental protein</keyword>
<evidence type="ECO:0000256" key="5">
    <source>
        <dbReference type="ARBA" id="ARBA00022427"/>
    </source>
</evidence>
<evidence type="ECO:0000256" key="8">
    <source>
        <dbReference type="ARBA" id="ARBA00022692"/>
    </source>
</evidence>
<evidence type="ECO:0000256" key="6">
    <source>
        <dbReference type="ARBA" id="ARBA00022473"/>
    </source>
</evidence>
<evidence type="ECO:0000256" key="14">
    <source>
        <dbReference type="SAM" id="Phobius"/>
    </source>
</evidence>
<dbReference type="SUPFAM" id="SSF51206">
    <property type="entry name" value="cAMP-binding domain-like"/>
    <property type="match status" value="1"/>
</dbReference>
<keyword evidence="12 14" id="KW-0472">Membrane</keyword>
<evidence type="ECO:0000313" key="16">
    <source>
        <dbReference type="EMBL" id="MFD0917524.1"/>
    </source>
</evidence>
<keyword evidence="13" id="KW-0325">Glycoprotein</keyword>
<dbReference type="InterPro" id="IPR006916">
    <property type="entry name" value="POPDC1-3"/>
</dbReference>
<sequence length="220" mass="24696">MFETLTGPAIFVHLAAIMYVIAMLIREQLILRLFILAGTGLYIVYYFTIGDVPLWEAIFWSVMIGLTNIYSIIVMSLERTTFNMTDEEKVILGKFSSLNPGQFRKLMKVGQAQDANAETLMTIEGKHSDYLYFLVSGTCRAKRGDVTFDINESCFIGEISMLLNIPATATTLLETGGRYIVWSKEDIEKLQRKNPNIGIALSSIMKLDLAEKVSKSVRVA</sequence>
<keyword evidence="17" id="KW-1185">Reference proteome</keyword>
<evidence type="ECO:0000256" key="10">
    <source>
        <dbReference type="ARBA" id="ARBA00022949"/>
    </source>
</evidence>
<evidence type="ECO:0000313" key="17">
    <source>
        <dbReference type="Proteomes" id="UP001597101"/>
    </source>
</evidence>
<evidence type="ECO:0000256" key="1">
    <source>
        <dbReference type="ARBA" id="ARBA00004124"/>
    </source>
</evidence>
<dbReference type="Proteomes" id="UP001597101">
    <property type="component" value="Unassembled WGS sequence"/>
</dbReference>
<accession>A0ABW3FHU7</accession>
<keyword evidence="11 14" id="KW-1133">Transmembrane helix</keyword>
<dbReference type="PROSITE" id="PS50042">
    <property type="entry name" value="CNMP_BINDING_3"/>
    <property type="match status" value="1"/>
</dbReference>
<evidence type="ECO:0000256" key="11">
    <source>
        <dbReference type="ARBA" id="ARBA00022989"/>
    </source>
</evidence>
<comment type="similarity">
    <text evidence="4">Belongs to the popeye family.</text>
</comment>
<dbReference type="RefSeq" id="WP_377213383.1">
    <property type="nucleotide sequence ID" value="NZ_JBHTJV010000013.1"/>
</dbReference>
<dbReference type="InterPro" id="IPR000595">
    <property type="entry name" value="cNMP-bd_dom"/>
</dbReference>
<evidence type="ECO:0000256" key="13">
    <source>
        <dbReference type="ARBA" id="ARBA00023180"/>
    </source>
</evidence>
<proteinExistence type="inferred from homology"/>
<dbReference type="Pfam" id="PF04831">
    <property type="entry name" value="POPDC1-3"/>
    <property type="match status" value="1"/>
</dbReference>
<dbReference type="Gene3D" id="2.60.120.10">
    <property type="entry name" value="Jelly Rolls"/>
    <property type="match status" value="1"/>
</dbReference>
<organism evidence="16 17">
    <name type="scientific">Pseudahrensia aquimaris</name>
    <dbReference type="NCBI Taxonomy" id="744461"/>
    <lineage>
        <taxon>Bacteria</taxon>
        <taxon>Pseudomonadati</taxon>
        <taxon>Pseudomonadota</taxon>
        <taxon>Alphaproteobacteria</taxon>
        <taxon>Hyphomicrobiales</taxon>
        <taxon>Ahrensiaceae</taxon>
        <taxon>Pseudahrensia</taxon>
    </lineage>
</organism>
<evidence type="ECO:0000256" key="12">
    <source>
        <dbReference type="ARBA" id="ARBA00023136"/>
    </source>
</evidence>
<feature type="transmembrane region" description="Helical" evidence="14">
    <location>
        <begin position="54"/>
        <end position="77"/>
    </location>
</feature>
<keyword evidence="5" id="KW-0796">Tight junction</keyword>
<evidence type="ECO:0000256" key="7">
    <source>
        <dbReference type="ARBA" id="ARBA00022475"/>
    </source>
</evidence>
<dbReference type="EMBL" id="JBHTJV010000013">
    <property type="protein sequence ID" value="MFD0917524.1"/>
    <property type="molecule type" value="Genomic_DNA"/>
</dbReference>
<keyword evidence="8 14" id="KW-0812">Transmembrane</keyword>
<evidence type="ECO:0000256" key="4">
    <source>
        <dbReference type="ARBA" id="ARBA00007146"/>
    </source>
</evidence>
<dbReference type="InterPro" id="IPR055272">
    <property type="entry name" value="POPDC1-3_dom"/>
</dbReference>
<feature type="transmembrane region" description="Helical" evidence="14">
    <location>
        <begin position="29"/>
        <end position="48"/>
    </location>
</feature>
<reference evidence="17" key="1">
    <citation type="journal article" date="2019" name="Int. J. Syst. Evol. Microbiol.">
        <title>The Global Catalogue of Microorganisms (GCM) 10K type strain sequencing project: providing services to taxonomists for standard genome sequencing and annotation.</title>
        <authorList>
            <consortium name="The Broad Institute Genomics Platform"/>
            <consortium name="The Broad Institute Genome Sequencing Center for Infectious Disease"/>
            <person name="Wu L."/>
            <person name="Ma J."/>
        </authorList>
    </citation>
    <scope>NUCLEOTIDE SEQUENCE [LARGE SCALE GENOMIC DNA]</scope>
    <source>
        <strain evidence="17">CCUG 60023</strain>
    </source>
</reference>
<dbReference type="PANTHER" id="PTHR12101:SF17">
    <property type="entry name" value="BLOOD VESSEL EPICARDIAL SUBSTANCE"/>
    <property type="match status" value="1"/>
</dbReference>
<protein>
    <recommendedName>
        <fullName evidence="15">Cyclic nucleotide-binding domain-containing protein</fullName>
    </recommendedName>
</protein>
<name>A0ABW3FHU7_9HYPH</name>